<dbReference type="GeneID" id="25908488"/>
<keyword evidence="2" id="KW-1185">Reference proteome</keyword>
<accession>A0A0L0FUN9</accession>
<sequence>MLELEKIEKLRKNLVSGSDNKSVVIEANHVGLPECRAFDHGIPTQLAVRAPLGFGEVMYAEFMDRLNT</sequence>
<gene>
    <name evidence="1" type="ORF">SARC_07984</name>
</gene>
<name>A0A0L0FUN9_9EUKA</name>
<reference evidence="1 2" key="1">
    <citation type="submission" date="2011-02" db="EMBL/GenBank/DDBJ databases">
        <title>The Genome Sequence of Sphaeroforma arctica JP610.</title>
        <authorList>
            <consortium name="The Broad Institute Genome Sequencing Platform"/>
            <person name="Russ C."/>
            <person name="Cuomo C."/>
            <person name="Young S.K."/>
            <person name="Zeng Q."/>
            <person name="Gargeya S."/>
            <person name="Alvarado L."/>
            <person name="Berlin A."/>
            <person name="Chapman S.B."/>
            <person name="Chen Z."/>
            <person name="Freedman E."/>
            <person name="Gellesch M."/>
            <person name="Goldberg J."/>
            <person name="Griggs A."/>
            <person name="Gujja S."/>
            <person name="Heilman E."/>
            <person name="Heiman D."/>
            <person name="Howarth C."/>
            <person name="Mehta T."/>
            <person name="Neiman D."/>
            <person name="Pearson M."/>
            <person name="Roberts A."/>
            <person name="Saif S."/>
            <person name="Shea T."/>
            <person name="Shenoy N."/>
            <person name="Sisk P."/>
            <person name="Stolte C."/>
            <person name="Sykes S."/>
            <person name="White J."/>
            <person name="Yandava C."/>
            <person name="Burger G."/>
            <person name="Gray M.W."/>
            <person name="Holland P.W.H."/>
            <person name="King N."/>
            <person name="Lang F.B.F."/>
            <person name="Roger A.J."/>
            <person name="Ruiz-Trillo I."/>
            <person name="Haas B."/>
            <person name="Nusbaum C."/>
            <person name="Birren B."/>
        </authorList>
    </citation>
    <scope>NUCLEOTIDE SEQUENCE [LARGE SCALE GENOMIC DNA]</scope>
    <source>
        <strain evidence="1 2">JP610</strain>
    </source>
</reference>
<dbReference type="EMBL" id="KQ242270">
    <property type="protein sequence ID" value="KNC79633.1"/>
    <property type="molecule type" value="Genomic_DNA"/>
</dbReference>
<protein>
    <submittedName>
        <fullName evidence="1">Uncharacterized protein</fullName>
    </submittedName>
</protein>
<dbReference type="RefSeq" id="XP_014153535.1">
    <property type="nucleotide sequence ID" value="XM_014298060.1"/>
</dbReference>
<dbReference type="AlphaFoldDB" id="A0A0L0FUN9"/>
<proteinExistence type="predicted"/>
<organism evidence="1 2">
    <name type="scientific">Sphaeroforma arctica JP610</name>
    <dbReference type="NCBI Taxonomy" id="667725"/>
    <lineage>
        <taxon>Eukaryota</taxon>
        <taxon>Ichthyosporea</taxon>
        <taxon>Ichthyophonida</taxon>
        <taxon>Sphaeroforma</taxon>
    </lineage>
</organism>
<evidence type="ECO:0000313" key="1">
    <source>
        <dbReference type="EMBL" id="KNC79633.1"/>
    </source>
</evidence>
<dbReference type="Proteomes" id="UP000054560">
    <property type="component" value="Unassembled WGS sequence"/>
</dbReference>
<evidence type="ECO:0000313" key="2">
    <source>
        <dbReference type="Proteomes" id="UP000054560"/>
    </source>
</evidence>
<feature type="non-terminal residue" evidence="1">
    <location>
        <position position="68"/>
    </location>
</feature>